<keyword evidence="3" id="KW-1185">Reference proteome</keyword>
<dbReference type="Pfam" id="PF04149">
    <property type="entry name" value="DUF397"/>
    <property type="match status" value="1"/>
</dbReference>
<dbReference type="RefSeq" id="WP_358705751.1">
    <property type="nucleotide sequence ID" value="NZ_JBFACG010000027.1"/>
</dbReference>
<organism evidence="2 3">
    <name type="scientific">Streptomyces milbemycinicus</name>
    <dbReference type="NCBI Taxonomy" id="476552"/>
    <lineage>
        <taxon>Bacteria</taxon>
        <taxon>Bacillati</taxon>
        <taxon>Actinomycetota</taxon>
        <taxon>Actinomycetes</taxon>
        <taxon>Kitasatosporales</taxon>
        <taxon>Streptomycetaceae</taxon>
        <taxon>Streptomyces</taxon>
    </lineage>
</organism>
<dbReference type="Proteomes" id="UP001620295">
    <property type="component" value="Unassembled WGS sequence"/>
</dbReference>
<dbReference type="InterPro" id="IPR007278">
    <property type="entry name" value="DUF397"/>
</dbReference>
<reference evidence="2 3" key="1">
    <citation type="submission" date="2024-11" db="EMBL/GenBank/DDBJ databases">
        <title>The Natural Products Discovery Center: Release of the First 8490 Sequenced Strains for Exploring Actinobacteria Biosynthetic Diversity.</title>
        <authorList>
            <person name="Kalkreuter E."/>
            <person name="Kautsar S.A."/>
            <person name="Yang D."/>
            <person name="Bader C.D."/>
            <person name="Teijaro C.N."/>
            <person name="Fluegel L."/>
            <person name="Davis C.M."/>
            <person name="Simpson J.R."/>
            <person name="Lauterbach L."/>
            <person name="Steele A.D."/>
            <person name="Gui C."/>
            <person name="Meng S."/>
            <person name="Li G."/>
            <person name="Viehrig K."/>
            <person name="Ye F."/>
            <person name="Su P."/>
            <person name="Kiefer A.F."/>
            <person name="Nichols A."/>
            <person name="Cepeda A.J."/>
            <person name="Yan W."/>
            <person name="Fan B."/>
            <person name="Jiang Y."/>
            <person name="Adhikari A."/>
            <person name="Zheng C.-J."/>
            <person name="Schuster L."/>
            <person name="Cowan T.M."/>
            <person name="Smanski M.J."/>
            <person name="Chevrette M.G."/>
            <person name="De Carvalho L.P.S."/>
            <person name="Shen B."/>
        </authorList>
    </citation>
    <scope>NUCLEOTIDE SEQUENCE [LARGE SCALE GENOMIC DNA]</scope>
    <source>
        <strain evidence="2 3">NPDC020863</strain>
    </source>
</reference>
<dbReference type="EMBL" id="JBJDQH010000008">
    <property type="protein sequence ID" value="MFK4268379.1"/>
    <property type="molecule type" value="Genomic_DNA"/>
</dbReference>
<proteinExistence type="predicted"/>
<name>A0ABW8LR81_9ACTN</name>
<evidence type="ECO:0000313" key="3">
    <source>
        <dbReference type="Proteomes" id="UP001620295"/>
    </source>
</evidence>
<evidence type="ECO:0000313" key="2">
    <source>
        <dbReference type="EMBL" id="MFK4268379.1"/>
    </source>
</evidence>
<accession>A0ABW8LR81</accession>
<feature type="domain" description="DUF397" evidence="1">
    <location>
        <begin position="9"/>
        <end position="60"/>
    </location>
</feature>
<gene>
    <name evidence="2" type="ORF">ACI2L5_26035</name>
</gene>
<evidence type="ECO:0000259" key="1">
    <source>
        <dbReference type="Pfam" id="PF04149"/>
    </source>
</evidence>
<sequence length="66" mass="7333">MTPEVIGPYRKSSYSMQEGNCVEIAPTVIGGRSVRDSKDRSGPHLTFTGDAWQAFLLGVKSREFDR</sequence>
<protein>
    <submittedName>
        <fullName evidence="2">DUF397 domain-containing protein</fullName>
    </submittedName>
</protein>
<comment type="caution">
    <text evidence="2">The sequence shown here is derived from an EMBL/GenBank/DDBJ whole genome shotgun (WGS) entry which is preliminary data.</text>
</comment>